<gene>
    <name evidence="1" type="ORF">N3K66_000033</name>
</gene>
<protein>
    <submittedName>
        <fullName evidence="1">Uncharacterized protein</fullName>
    </submittedName>
</protein>
<sequence>MRRLALGIYLLGALAAARAGSPVDGFVGDLEPLLSEGARVSLPDAAAWDDLLVRASAPRVAPGFVVAVEPLTEEDISNTIKAANKFGLPFLAVSGTHGWPTSLLGMRGGGVQINMRRMNATTLGPDGTTALAGGGVMQYQITAALAAHNKRAVTGLCECVSAIGPALGGGHSMLQYQHGFAADNLVSARVVLHDGRAVTASPGSNPDLWWALRGAGHNFGVVASFETRAYDFVPDDDEEGTEETWRVDGLVFTQDKLEVVLGAWNELEAEFPDPGHLVLHGIVRLVDEIDPDHPCISLQLVTRGLGTRRDDYLARFRALSPSTQSSLDAVPWADLHELGGWGLSTPLCRKGENIVGFPDSLPSWDAAAMRAAYALFDELVTDTSTSTTTDAEGEKGDNVFSTSTWLLESYGMRGVRAVPDDANAVAPEERRLPLLTSPILWWKGDDPAHRQRAVDIGSRIRAAVRSPFSPSSSSSSQPHGPQPEQQQQQQQQQQAHSYVNYAYGDESVQEMYGRDEARLAKLRDLKRKWDPQNRFGFYNPIH</sequence>
<name>A0ACC0VAT5_9HYPO</name>
<proteinExistence type="predicted"/>
<organism evidence="1 2">
    <name type="scientific">Trichothecium roseum</name>
    <dbReference type="NCBI Taxonomy" id="47278"/>
    <lineage>
        <taxon>Eukaryota</taxon>
        <taxon>Fungi</taxon>
        <taxon>Dikarya</taxon>
        <taxon>Ascomycota</taxon>
        <taxon>Pezizomycotina</taxon>
        <taxon>Sordariomycetes</taxon>
        <taxon>Hypocreomycetidae</taxon>
        <taxon>Hypocreales</taxon>
        <taxon>Hypocreales incertae sedis</taxon>
        <taxon>Trichothecium</taxon>
    </lineage>
</organism>
<dbReference type="EMBL" id="CM047940">
    <property type="protein sequence ID" value="KAI9903504.1"/>
    <property type="molecule type" value="Genomic_DNA"/>
</dbReference>
<comment type="caution">
    <text evidence="1">The sequence shown here is derived from an EMBL/GenBank/DDBJ whole genome shotgun (WGS) entry which is preliminary data.</text>
</comment>
<reference evidence="1" key="1">
    <citation type="submission" date="2022-10" db="EMBL/GenBank/DDBJ databases">
        <title>Complete Genome of Trichothecium roseum strain YXFP-22015, a Plant Pathogen Isolated from Citrus.</title>
        <authorList>
            <person name="Wang Y."/>
            <person name="Zhu L."/>
        </authorList>
    </citation>
    <scope>NUCLEOTIDE SEQUENCE</scope>
    <source>
        <strain evidence="1">YXFP-22015</strain>
    </source>
</reference>
<dbReference type="Proteomes" id="UP001163324">
    <property type="component" value="Chromosome 1"/>
</dbReference>
<evidence type="ECO:0000313" key="1">
    <source>
        <dbReference type="EMBL" id="KAI9903504.1"/>
    </source>
</evidence>
<evidence type="ECO:0000313" key="2">
    <source>
        <dbReference type="Proteomes" id="UP001163324"/>
    </source>
</evidence>
<keyword evidence="2" id="KW-1185">Reference proteome</keyword>
<accession>A0ACC0VAT5</accession>